<gene>
    <name evidence="1" type="ORF">HPB47_025751</name>
</gene>
<evidence type="ECO:0000313" key="2">
    <source>
        <dbReference type="Proteomes" id="UP000805193"/>
    </source>
</evidence>
<dbReference type="Proteomes" id="UP000805193">
    <property type="component" value="Unassembled WGS sequence"/>
</dbReference>
<comment type="caution">
    <text evidence="1">The sequence shown here is derived from an EMBL/GenBank/DDBJ whole genome shotgun (WGS) entry which is preliminary data.</text>
</comment>
<accession>A0AC60Q112</accession>
<name>A0AC60Q112_IXOPE</name>
<proteinExistence type="predicted"/>
<dbReference type="EMBL" id="JABSTQ010009653">
    <property type="protein sequence ID" value="KAG0427168.1"/>
    <property type="molecule type" value="Genomic_DNA"/>
</dbReference>
<organism evidence="1 2">
    <name type="scientific">Ixodes persulcatus</name>
    <name type="common">Taiga tick</name>
    <dbReference type="NCBI Taxonomy" id="34615"/>
    <lineage>
        <taxon>Eukaryota</taxon>
        <taxon>Metazoa</taxon>
        <taxon>Ecdysozoa</taxon>
        <taxon>Arthropoda</taxon>
        <taxon>Chelicerata</taxon>
        <taxon>Arachnida</taxon>
        <taxon>Acari</taxon>
        <taxon>Parasitiformes</taxon>
        <taxon>Ixodida</taxon>
        <taxon>Ixodoidea</taxon>
        <taxon>Ixodidae</taxon>
        <taxon>Ixodinae</taxon>
        <taxon>Ixodes</taxon>
    </lineage>
</organism>
<keyword evidence="2" id="KW-1185">Reference proteome</keyword>
<reference evidence="1 2" key="1">
    <citation type="journal article" date="2020" name="Cell">
        <title>Large-Scale Comparative Analyses of Tick Genomes Elucidate Their Genetic Diversity and Vector Capacities.</title>
        <authorList>
            <consortium name="Tick Genome and Microbiome Consortium (TIGMIC)"/>
            <person name="Jia N."/>
            <person name="Wang J."/>
            <person name="Shi W."/>
            <person name="Du L."/>
            <person name="Sun Y."/>
            <person name="Zhan W."/>
            <person name="Jiang J.F."/>
            <person name="Wang Q."/>
            <person name="Zhang B."/>
            <person name="Ji P."/>
            <person name="Bell-Sakyi L."/>
            <person name="Cui X.M."/>
            <person name="Yuan T.T."/>
            <person name="Jiang B.G."/>
            <person name="Yang W.F."/>
            <person name="Lam T.T."/>
            <person name="Chang Q.C."/>
            <person name="Ding S.J."/>
            <person name="Wang X.J."/>
            <person name="Zhu J.G."/>
            <person name="Ruan X.D."/>
            <person name="Zhao L."/>
            <person name="Wei J.T."/>
            <person name="Ye R.Z."/>
            <person name="Que T.C."/>
            <person name="Du C.H."/>
            <person name="Zhou Y.H."/>
            <person name="Cheng J.X."/>
            <person name="Dai P.F."/>
            <person name="Guo W.B."/>
            <person name="Han X.H."/>
            <person name="Huang E.J."/>
            <person name="Li L.F."/>
            <person name="Wei W."/>
            <person name="Gao Y.C."/>
            <person name="Liu J.Z."/>
            <person name="Shao H.Z."/>
            <person name="Wang X."/>
            <person name="Wang C.C."/>
            <person name="Yang T.C."/>
            <person name="Huo Q.B."/>
            <person name="Li W."/>
            <person name="Chen H.Y."/>
            <person name="Chen S.E."/>
            <person name="Zhou L.G."/>
            <person name="Ni X.B."/>
            <person name="Tian J.H."/>
            <person name="Sheng Y."/>
            <person name="Liu T."/>
            <person name="Pan Y.S."/>
            <person name="Xia L.Y."/>
            <person name="Li J."/>
            <person name="Zhao F."/>
            <person name="Cao W.C."/>
        </authorList>
    </citation>
    <scope>NUCLEOTIDE SEQUENCE [LARGE SCALE GENOMIC DNA]</scope>
    <source>
        <strain evidence="1">Iper-2018</strain>
    </source>
</reference>
<sequence length="263" mass="29939">MQTKKGILGDLHAKPTKGGEEPRIYPDHPGTRRPAVCLEATDAAKSSYGEIGNRCPTDLLSPPFSNRVQARFQSHPESYNGAIRDGYCWSQSIHDLDVRVKVGAEVTSRNQVRVDLSHTHLKVQWLTPVDGDLPWRIKLDDSIWTLVPGDHILASRNTFRTLARVVNMEKAEERWWDQLLVSEAKINVRAIDPSKPFEDLDEESQAKIQELTYNNIQRQMGRKTPKQEKVENLLREAWDKDGSPFKGQPFDPSIVNVSNYDDL</sequence>
<evidence type="ECO:0000313" key="1">
    <source>
        <dbReference type="EMBL" id="KAG0427168.1"/>
    </source>
</evidence>
<protein>
    <submittedName>
        <fullName evidence="1">Uncharacterized protein</fullName>
    </submittedName>
</protein>